<evidence type="ECO:0000313" key="1">
    <source>
        <dbReference type="EMBL" id="DAE00637.1"/>
    </source>
</evidence>
<organism evidence="1">
    <name type="scientific">Myoviridae sp. ctakU3</name>
    <dbReference type="NCBI Taxonomy" id="2825135"/>
    <lineage>
        <taxon>Viruses</taxon>
        <taxon>Duplodnaviria</taxon>
        <taxon>Heunggongvirae</taxon>
        <taxon>Uroviricota</taxon>
        <taxon>Caudoviricetes</taxon>
    </lineage>
</organism>
<name>A0A8S5P1V7_9CAUD</name>
<proteinExistence type="predicted"/>
<protein>
    <submittedName>
        <fullName evidence="1">Uncharacterized protein</fullName>
    </submittedName>
</protein>
<accession>A0A8S5P1V7</accession>
<reference evidence="1" key="1">
    <citation type="journal article" date="2021" name="Proc. Natl. Acad. Sci. U.S.A.">
        <title>A Catalog of Tens of Thousands of Viruses from Human Metagenomes Reveals Hidden Associations with Chronic Diseases.</title>
        <authorList>
            <person name="Tisza M.J."/>
            <person name="Buck C.B."/>
        </authorList>
    </citation>
    <scope>NUCLEOTIDE SEQUENCE</scope>
    <source>
        <strain evidence="1">CtakU3</strain>
    </source>
</reference>
<dbReference type="EMBL" id="BK015306">
    <property type="protein sequence ID" value="DAE00637.1"/>
    <property type="molecule type" value="Genomic_DNA"/>
</dbReference>
<sequence length="38" mass="4493">MNSKSAFMRENRKSNVSAVFEDVERAKARIDDLRHRLD</sequence>